<dbReference type="EMBL" id="CP064815">
    <property type="protein sequence ID" value="QPG76688.1"/>
    <property type="molecule type" value="Genomic_DNA"/>
</dbReference>
<proteinExistence type="inferred from homology"/>
<evidence type="ECO:0000313" key="7">
    <source>
        <dbReference type="EMBL" id="QPG76688.1"/>
    </source>
</evidence>
<evidence type="ECO:0000256" key="6">
    <source>
        <dbReference type="ARBA" id="ARBA00023128"/>
    </source>
</evidence>
<accession>A0A875S6W3</accession>
<comment type="similarity">
    <text evidence="3">Belongs to the FMP46 family.</text>
</comment>
<evidence type="ECO:0000256" key="4">
    <source>
        <dbReference type="ARBA" id="ARBA00022946"/>
    </source>
</evidence>
<dbReference type="Pfam" id="PF07955">
    <property type="entry name" value="DUF1687"/>
    <property type="match status" value="1"/>
</dbReference>
<dbReference type="Proteomes" id="UP000662931">
    <property type="component" value="Chromosome 4"/>
</dbReference>
<evidence type="ECO:0000256" key="2">
    <source>
        <dbReference type="ARBA" id="ARBA00004173"/>
    </source>
</evidence>
<dbReference type="KEGG" id="bnn:FOA43_004082"/>
<gene>
    <name evidence="7" type="ORF">FOA43_004082</name>
</gene>
<dbReference type="OrthoDB" id="4044803at2759"/>
<reference evidence="7" key="1">
    <citation type="submission" date="2020-10" db="EMBL/GenBank/DDBJ databases">
        <authorList>
            <person name="Roach M.J.R."/>
        </authorList>
    </citation>
    <scope>NUCLEOTIDE SEQUENCE</scope>
    <source>
        <strain evidence="7">CBS 1945</strain>
    </source>
</reference>
<dbReference type="InterPro" id="IPR012882">
    <property type="entry name" value="Fmp46"/>
</dbReference>
<comment type="subcellular location">
    <subcellularLocation>
        <location evidence="2">Mitochondrion</location>
    </subcellularLocation>
</comment>
<dbReference type="GO" id="GO:0016491">
    <property type="term" value="F:oxidoreductase activity"/>
    <property type="evidence" value="ECO:0007669"/>
    <property type="project" value="UniProtKB-KW"/>
</dbReference>
<name>A0A875S6W3_EENNA</name>
<dbReference type="InterPro" id="IPR036249">
    <property type="entry name" value="Thioredoxin-like_sf"/>
</dbReference>
<keyword evidence="4" id="KW-0809">Transit peptide</keyword>
<keyword evidence="8" id="KW-1185">Reference proteome</keyword>
<protein>
    <submittedName>
        <fullName evidence="7">Uncharacterized protein</fullName>
    </submittedName>
</protein>
<dbReference type="Gene3D" id="3.40.30.10">
    <property type="entry name" value="Glutaredoxin"/>
    <property type="match status" value="1"/>
</dbReference>
<dbReference type="RefSeq" id="XP_038780253.1">
    <property type="nucleotide sequence ID" value="XM_038924325.1"/>
</dbReference>
<keyword evidence="6" id="KW-0496">Mitochondrion</keyword>
<dbReference type="SUPFAM" id="SSF52833">
    <property type="entry name" value="Thioredoxin-like"/>
    <property type="match status" value="1"/>
</dbReference>
<organism evidence="7 8">
    <name type="scientific">Eeniella nana</name>
    <name type="common">Yeast</name>
    <name type="synonym">Brettanomyces nanus</name>
    <dbReference type="NCBI Taxonomy" id="13502"/>
    <lineage>
        <taxon>Eukaryota</taxon>
        <taxon>Fungi</taxon>
        <taxon>Dikarya</taxon>
        <taxon>Ascomycota</taxon>
        <taxon>Saccharomycotina</taxon>
        <taxon>Pichiomycetes</taxon>
        <taxon>Pichiales</taxon>
        <taxon>Pichiaceae</taxon>
        <taxon>Brettanomyces</taxon>
    </lineage>
</organism>
<keyword evidence="5" id="KW-0560">Oxidoreductase</keyword>
<dbReference type="PANTHER" id="PTHR28071:SF1">
    <property type="entry name" value="REDOX PROTEIN FMP46, MITOCHONDRIAL-RELATED"/>
    <property type="match status" value="1"/>
</dbReference>
<evidence type="ECO:0000256" key="5">
    <source>
        <dbReference type="ARBA" id="ARBA00023002"/>
    </source>
</evidence>
<sequence>MSMFRSLADSAASITLFKVSMNMLASLKKHSVVSSSGVKKEKGWFDSILGNRQDASSGRYRYQINVVEDTLPTKEQYNLIKSYARTTPFSHDAFTQAFPRAMDPTNKDVQSLFVRPLVVDWEHKLLASNETHLSKLLSEAYGINI</sequence>
<dbReference type="PANTHER" id="PTHR28071">
    <property type="entry name" value="REDOX PROTEIN FMP46, MITOCHONDRIAL-RELATED"/>
    <property type="match status" value="1"/>
</dbReference>
<evidence type="ECO:0000256" key="1">
    <source>
        <dbReference type="ARBA" id="ARBA00002963"/>
    </source>
</evidence>
<evidence type="ECO:0000256" key="3">
    <source>
        <dbReference type="ARBA" id="ARBA00009734"/>
    </source>
</evidence>
<dbReference type="GO" id="GO:0005739">
    <property type="term" value="C:mitochondrion"/>
    <property type="evidence" value="ECO:0007669"/>
    <property type="project" value="UniProtKB-SubCell"/>
</dbReference>
<evidence type="ECO:0000313" key="8">
    <source>
        <dbReference type="Proteomes" id="UP000662931"/>
    </source>
</evidence>
<dbReference type="AlphaFoldDB" id="A0A875S6W3"/>
<comment type="function">
    <text evidence="1">Putative mitochondrial redox protein which could be involved in the reduction of small toxic molecules.</text>
</comment>
<dbReference type="GeneID" id="62197482"/>